<sequence length="278" mass="33051">MFDLKKDHAEYLSTLEKIIVNEFEALYSKYAEQSIYAFALVLDERMLPLYTTVSTNKSLLNQEENRFQYLADTQQWHIDKWKYQSIHLQELNLFSRKISDYIQQSRLIITNLKFKNEFYDDLTSFYLQAMHDARQNIMYKYMLDEDDILFIVHQTGNEEFTVQSIKHLNNTSATVFEAIADLRSIVLFKEKNNLNHKLSQQDKDVLIDLRQLLKITSSVELGISYQAQLLIRDPYFLDLNQDIQCLIQDIATMDDHHPPLTKSEILERIQRFYMHEAV</sequence>
<dbReference type="Proteomes" id="UP000502297">
    <property type="component" value="Chromosome"/>
</dbReference>
<gene>
    <name evidence="1" type="ORF">G8E00_13430</name>
</gene>
<dbReference type="Pfam" id="PF14136">
    <property type="entry name" value="DUF4303"/>
    <property type="match status" value="1"/>
</dbReference>
<dbReference type="InterPro" id="IPR025409">
    <property type="entry name" value="DUF4303"/>
</dbReference>
<dbReference type="RefSeq" id="WP_166225380.1">
    <property type="nucleotide sequence ID" value="NZ_CP049801.1"/>
</dbReference>
<evidence type="ECO:0000313" key="1">
    <source>
        <dbReference type="EMBL" id="QIO06869.1"/>
    </source>
</evidence>
<reference evidence="1 2" key="1">
    <citation type="submission" date="2020-03" db="EMBL/GenBank/DDBJ databases">
        <authorList>
            <person name="Zhu W."/>
        </authorList>
    </citation>
    <scope>NUCLEOTIDE SEQUENCE [LARGE SCALE GENOMIC DNA]</scope>
    <source>
        <strain evidence="1 2">323-1</strain>
    </source>
</reference>
<protein>
    <submittedName>
        <fullName evidence="1">DUF4303 domain-containing protein</fullName>
    </submittedName>
</protein>
<accession>A0A6G8RY60</accession>
<keyword evidence="2" id="KW-1185">Reference proteome</keyword>
<organism evidence="1 2">
    <name type="scientific">Acinetobacter shaoyimingii</name>
    <dbReference type="NCBI Taxonomy" id="2715164"/>
    <lineage>
        <taxon>Bacteria</taxon>
        <taxon>Pseudomonadati</taxon>
        <taxon>Pseudomonadota</taxon>
        <taxon>Gammaproteobacteria</taxon>
        <taxon>Moraxellales</taxon>
        <taxon>Moraxellaceae</taxon>
        <taxon>Acinetobacter</taxon>
    </lineage>
</organism>
<dbReference type="KEGG" id="asha:G8E00_13430"/>
<dbReference type="EMBL" id="CP049801">
    <property type="protein sequence ID" value="QIO06869.1"/>
    <property type="molecule type" value="Genomic_DNA"/>
</dbReference>
<evidence type="ECO:0000313" key="2">
    <source>
        <dbReference type="Proteomes" id="UP000502297"/>
    </source>
</evidence>
<name>A0A6G8RY60_9GAMM</name>
<proteinExistence type="predicted"/>
<dbReference type="AlphaFoldDB" id="A0A6G8RY60"/>